<comment type="caution">
    <text evidence="1">The sequence shown here is derived from an EMBL/GenBank/DDBJ whole genome shotgun (WGS) entry which is preliminary data.</text>
</comment>
<evidence type="ECO:0008006" key="3">
    <source>
        <dbReference type="Google" id="ProtNLM"/>
    </source>
</evidence>
<protein>
    <recommendedName>
        <fullName evidence="3">Immunity protein 43 domain-containing protein</fullName>
    </recommendedName>
</protein>
<dbReference type="RefSeq" id="WP_191731223.1">
    <property type="nucleotide sequence ID" value="NZ_JACSPT010000020.1"/>
</dbReference>
<evidence type="ECO:0000313" key="2">
    <source>
        <dbReference type="Proteomes" id="UP000621930"/>
    </source>
</evidence>
<accession>A0ABR8VZQ0</accession>
<name>A0ABR8VZQ0_9GAMM</name>
<dbReference type="EMBL" id="JACSPT010000020">
    <property type="protein sequence ID" value="MBD8010238.1"/>
    <property type="molecule type" value="Genomic_DNA"/>
</dbReference>
<keyword evidence="2" id="KW-1185">Reference proteome</keyword>
<sequence>MFKYGSKKYMHLLAEKGEVKIGTIHGYKYMEEQKKGVYDPLDGEYINRLFIDDHTFNNGNPVKDAMLRSELSPIFQGLDEIDTPIRISGIQFEDHRISPNRLVFCSSYENSVSVMKEFDAECCVQITNPKMFYMLITHEISKLIETEFMGTHKVNYGNYNRHNEIRLQQLPPELAKTRDYIGQKELRTMWYIPNEFMHLVDNDGYIFKIPQLKKFCKIVKVNPY</sequence>
<evidence type="ECO:0000313" key="1">
    <source>
        <dbReference type="EMBL" id="MBD8010238.1"/>
    </source>
</evidence>
<organism evidence="1 2">
    <name type="scientific">Acinetobacter pecorum</name>
    <dbReference type="NCBI Taxonomy" id="2762215"/>
    <lineage>
        <taxon>Bacteria</taxon>
        <taxon>Pseudomonadati</taxon>
        <taxon>Pseudomonadota</taxon>
        <taxon>Gammaproteobacteria</taxon>
        <taxon>Moraxellales</taxon>
        <taxon>Moraxellaceae</taxon>
        <taxon>Acinetobacter</taxon>
    </lineage>
</organism>
<gene>
    <name evidence="1" type="ORF">H9629_12955</name>
</gene>
<reference evidence="1 2" key="1">
    <citation type="submission" date="2020-08" db="EMBL/GenBank/DDBJ databases">
        <title>A Genomic Blueprint of the Chicken Gut Microbiome.</title>
        <authorList>
            <person name="Gilroy R."/>
            <person name="Ravi A."/>
            <person name="Getino M."/>
            <person name="Pursley I."/>
            <person name="Horton D.L."/>
            <person name="Alikhan N.-F."/>
            <person name="Baker D."/>
            <person name="Gharbi K."/>
            <person name="Hall N."/>
            <person name="Watson M."/>
            <person name="Adriaenssens E.M."/>
            <person name="Foster-Nyarko E."/>
            <person name="Jarju S."/>
            <person name="Secka A."/>
            <person name="Antonio M."/>
            <person name="Oren A."/>
            <person name="Chaudhuri R."/>
            <person name="La Ragione R.M."/>
            <person name="Hildebrand F."/>
            <person name="Pallen M.J."/>
        </authorList>
    </citation>
    <scope>NUCLEOTIDE SEQUENCE [LARGE SCALE GENOMIC DNA]</scope>
    <source>
        <strain evidence="1 2">Sa1BUA6</strain>
    </source>
</reference>
<proteinExistence type="predicted"/>
<dbReference type="Proteomes" id="UP000621930">
    <property type="component" value="Unassembled WGS sequence"/>
</dbReference>